<dbReference type="GO" id="GO:0035999">
    <property type="term" value="P:tetrahydrofolate interconversion"/>
    <property type="evidence" value="ECO:0007669"/>
    <property type="project" value="TreeGrafter"/>
</dbReference>
<feature type="binding site" evidence="4">
    <location>
        <position position="61"/>
    </location>
    <ligand>
        <name>substrate</name>
    </ligand>
</feature>
<dbReference type="FunFam" id="3.40.50.10420:FF:000013">
    <property type="entry name" value="5-formyltetrahydrofolate cyclo-ligase"/>
    <property type="match status" value="1"/>
</dbReference>
<dbReference type="GO" id="GO:0005524">
    <property type="term" value="F:ATP binding"/>
    <property type="evidence" value="ECO:0007669"/>
    <property type="project" value="UniProtKB-KW"/>
</dbReference>
<dbReference type="InterPro" id="IPR037171">
    <property type="entry name" value="NagB/RpiA_transferase-like"/>
</dbReference>
<dbReference type="GO" id="GO:0030272">
    <property type="term" value="F:5-formyltetrahydrofolate cyclo-ligase activity"/>
    <property type="evidence" value="ECO:0007669"/>
    <property type="project" value="UniProtKB-EC"/>
</dbReference>
<dbReference type="AlphaFoldDB" id="A0A498QD73"/>
<evidence type="ECO:0000256" key="1">
    <source>
        <dbReference type="ARBA" id="ARBA00010638"/>
    </source>
</evidence>
<dbReference type="GO" id="GO:0046872">
    <property type="term" value="F:metal ion binding"/>
    <property type="evidence" value="ECO:0007669"/>
    <property type="project" value="UniProtKB-KW"/>
</dbReference>
<protein>
    <recommendedName>
        <fullName evidence="5">5-formyltetrahydrofolate cyclo-ligase</fullName>
        <ecNumber evidence="5">6.3.3.2</ecNumber>
    </recommendedName>
</protein>
<keyword evidence="7" id="KW-1185">Reference proteome</keyword>
<comment type="similarity">
    <text evidence="1 5">Belongs to the 5-formyltetrahydrofolate cyclo-ligase family.</text>
</comment>
<dbReference type="PANTHER" id="PTHR23407">
    <property type="entry name" value="ATPASE INHIBITOR/5-FORMYLTETRAHYDROFOLATE CYCLO-LIGASE"/>
    <property type="match status" value="1"/>
</dbReference>
<dbReference type="GO" id="GO:0009396">
    <property type="term" value="P:folic acid-containing compound biosynthetic process"/>
    <property type="evidence" value="ECO:0007669"/>
    <property type="project" value="TreeGrafter"/>
</dbReference>
<evidence type="ECO:0000256" key="2">
    <source>
        <dbReference type="ARBA" id="ARBA00022741"/>
    </source>
</evidence>
<dbReference type="EC" id="6.3.3.2" evidence="5"/>
<evidence type="ECO:0000256" key="4">
    <source>
        <dbReference type="PIRSR" id="PIRSR006806-1"/>
    </source>
</evidence>
<organism evidence="6 7">
    <name type="scientific">Mycobacterium innocens</name>
    <dbReference type="NCBI Taxonomy" id="2341083"/>
    <lineage>
        <taxon>Bacteria</taxon>
        <taxon>Bacillati</taxon>
        <taxon>Actinomycetota</taxon>
        <taxon>Actinomycetes</taxon>
        <taxon>Mycobacteriales</taxon>
        <taxon>Mycobacteriaceae</taxon>
        <taxon>Mycobacterium</taxon>
    </lineage>
</organism>
<keyword evidence="6" id="KW-0436">Ligase</keyword>
<dbReference type="Proteomes" id="UP000267289">
    <property type="component" value="Unassembled WGS sequence"/>
</dbReference>
<dbReference type="Pfam" id="PF01812">
    <property type="entry name" value="5-FTHF_cyc-lig"/>
    <property type="match status" value="1"/>
</dbReference>
<name>A0A498QD73_9MYCO</name>
<sequence length="209" mass="22643">MAKSRPVIVVGVTSAGKAALRRRVLAARRLVADDVRATEAGLFTRHLEPLVSGRTTVCAYVPVGGEPGSMDMLMALRHRAARVLLPVARVAADNVPLLLLWGEYRPGELVRGRWGLLEPPEPWLPESAVAEASLVVVPALAVDRRGVRLGKGRGFYDRSLAGISPHTRLIALIRDEELVDELPQEAHDVRMTHVITPARGLIALPCGND</sequence>
<dbReference type="PANTHER" id="PTHR23407:SF1">
    <property type="entry name" value="5-FORMYLTETRAHYDROFOLATE CYCLO-LIGASE"/>
    <property type="match status" value="1"/>
</dbReference>
<feature type="binding site" evidence="4">
    <location>
        <position position="66"/>
    </location>
    <ligand>
        <name>substrate</name>
    </ligand>
</feature>
<keyword evidence="2 4" id="KW-0547">Nucleotide-binding</keyword>
<dbReference type="SUPFAM" id="SSF100950">
    <property type="entry name" value="NagB/RpiA/CoA transferase-like"/>
    <property type="match status" value="1"/>
</dbReference>
<evidence type="ECO:0000256" key="5">
    <source>
        <dbReference type="RuleBase" id="RU361279"/>
    </source>
</evidence>
<keyword evidence="5" id="KW-0479">Metal-binding</keyword>
<dbReference type="EMBL" id="UPHQ01000226">
    <property type="protein sequence ID" value="VBA42919.1"/>
    <property type="molecule type" value="Genomic_DNA"/>
</dbReference>
<keyword evidence="3 4" id="KW-0067">ATP-binding</keyword>
<dbReference type="PIRSF" id="PIRSF006806">
    <property type="entry name" value="FTHF_cligase"/>
    <property type="match status" value="1"/>
</dbReference>
<proteinExistence type="inferred from homology"/>
<feature type="binding site" evidence="4">
    <location>
        <begin position="148"/>
        <end position="156"/>
    </location>
    <ligand>
        <name>ATP</name>
        <dbReference type="ChEBI" id="CHEBI:30616"/>
    </ligand>
</feature>
<dbReference type="NCBIfam" id="TIGR02727">
    <property type="entry name" value="MTHFS_bact"/>
    <property type="match status" value="1"/>
</dbReference>
<accession>A0A498QD73</accession>
<keyword evidence="5" id="KW-0460">Magnesium</keyword>
<reference evidence="6 7" key="1">
    <citation type="submission" date="2018-09" db="EMBL/GenBank/DDBJ databases">
        <authorList>
            <person name="Tagini F."/>
        </authorList>
    </citation>
    <scope>NUCLEOTIDE SEQUENCE [LARGE SCALE GENOMIC DNA]</scope>
    <source>
        <strain evidence="6 7">MK13</strain>
    </source>
</reference>
<comment type="catalytic activity">
    <reaction evidence="5">
        <text>(6S)-5-formyl-5,6,7,8-tetrahydrofolate + ATP = (6R)-5,10-methenyltetrahydrofolate + ADP + phosphate</text>
        <dbReference type="Rhea" id="RHEA:10488"/>
        <dbReference type="ChEBI" id="CHEBI:30616"/>
        <dbReference type="ChEBI" id="CHEBI:43474"/>
        <dbReference type="ChEBI" id="CHEBI:57455"/>
        <dbReference type="ChEBI" id="CHEBI:57457"/>
        <dbReference type="ChEBI" id="CHEBI:456216"/>
        <dbReference type="EC" id="6.3.3.2"/>
    </reaction>
</comment>
<feature type="binding site" evidence="4">
    <location>
        <begin position="17"/>
        <end position="21"/>
    </location>
    <ligand>
        <name>ATP</name>
        <dbReference type="ChEBI" id="CHEBI:30616"/>
    </ligand>
</feature>
<comment type="cofactor">
    <cofactor evidence="5">
        <name>Mg(2+)</name>
        <dbReference type="ChEBI" id="CHEBI:18420"/>
    </cofactor>
</comment>
<evidence type="ECO:0000313" key="6">
    <source>
        <dbReference type="EMBL" id="VBA42919.1"/>
    </source>
</evidence>
<dbReference type="Gene3D" id="3.40.50.10420">
    <property type="entry name" value="NagB/RpiA/CoA transferase-like"/>
    <property type="match status" value="1"/>
</dbReference>
<evidence type="ECO:0000313" key="7">
    <source>
        <dbReference type="Proteomes" id="UP000267289"/>
    </source>
</evidence>
<dbReference type="InterPro" id="IPR024185">
    <property type="entry name" value="FTHF_cligase-like_sf"/>
</dbReference>
<evidence type="ECO:0000256" key="3">
    <source>
        <dbReference type="ARBA" id="ARBA00022840"/>
    </source>
</evidence>
<dbReference type="InterPro" id="IPR002698">
    <property type="entry name" value="FTHF_cligase"/>
</dbReference>
<gene>
    <name evidence="6" type="ORF">LAUMK13_04274</name>
</gene>